<dbReference type="InterPro" id="IPR025595">
    <property type="entry name" value="PterinBD-DUF4346"/>
</dbReference>
<evidence type="ECO:0000313" key="2">
    <source>
        <dbReference type="EMBL" id="MBT9311461.1"/>
    </source>
</evidence>
<proteinExistence type="predicted"/>
<name>A0ABS5Y1H6_9CYAN</name>
<dbReference type="InterPro" id="IPR017260">
    <property type="entry name" value="UCP037673"/>
</dbReference>
<protein>
    <submittedName>
        <fullName evidence="2">DUF4346 domain-containing protein</fullName>
    </submittedName>
</protein>
<organism evidence="2 3">
    <name type="scientific">Leptothoe kymatousa TAU-MAC 1615</name>
    <dbReference type="NCBI Taxonomy" id="2364775"/>
    <lineage>
        <taxon>Bacteria</taxon>
        <taxon>Bacillati</taxon>
        <taxon>Cyanobacteriota</taxon>
        <taxon>Cyanophyceae</taxon>
        <taxon>Nodosilineales</taxon>
        <taxon>Cymatolegaceae</taxon>
        <taxon>Leptothoe</taxon>
        <taxon>Leptothoe kymatousa</taxon>
    </lineage>
</organism>
<keyword evidence="3" id="KW-1185">Reference proteome</keyword>
<dbReference type="PIRSF" id="PIRSF037673">
    <property type="entry name" value="UCP037673"/>
    <property type="match status" value="1"/>
</dbReference>
<reference evidence="2 3" key="1">
    <citation type="journal article" date="2021" name="Mar. Drugs">
        <title>Genome Reduction and Secondary Metabolism of the Marine Sponge-Associated Cyanobacterium Leptothoe.</title>
        <authorList>
            <person name="Konstantinou D."/>
            <person name="Popin R.V."/>
            <person name="Fewer D.P."/>
            <person name="Sivonen K."/>
            <person name="Gkelis S."/>
        </authorList>
    </citation>
    <scope>NUCLEOTIDE SEQUENCE [LARGE SCALE GENOMIC DNA]</scope>
    <source>
        <strain evidence="2 3">TAU-MAC 1615</strain>
    </source>
</reference>
<feature type="domain" description="DUF4346" evidence="1">
    <location>
        <begin position="28"/>
        <end position="135"/>
    </location>
</feature>
<evidence type="ECO:0000313" key="3">
    <source>
        <dbReference type="Proteomes" id="UP001196661"/>
    </source>
</evidence>
<dbReference type="EMBL" id="JADOER010000004">
    <property type="protein sequence ID" value="MBT9311461.1"/>
    <property type="molecule type" value="Genomic_DNA"/>
</dbReference>
<accession>A0ABS5Y1H6</accession>
<dbReference type="Proteomes" id="UP001196661">
    <property type="component" value="Unassembled WGS sequence"/>
</dbReference>
<evidence type="ECO:0000259" key="1">
    <source>
        <dbReference type="Pfam" id="PF14251"/>
    </source>
</evidence>
<comment type="caution">
    <text evidence="2">The sequence shown here is derived from an EMBL/GenBank/DDBJ whole genome shotgun (WGS) entry which is preliminary data.</text>
</comment>
<gene>
    <name evidence="2" type="ORF">IXB28_04525</name>
</gene>
<dbReference type="RefSeq" id="WP_215617343.1">
    <property type="nucleotide sequence ID" value="NZ_JADOER010000004.1"/>
</dbReference>
<dbReference type="Pfam" id="PF14251">
    <property type="entry name" value="PterinBD-DUF4346"/>
    <property type="match status" value="1"/>
</dbReference>
<sequence>MTTRPNIHPTTVALKALDDKLSKRFIELDPNGYFLIYLDPEQALICAKHFTNVINDKGVACDPETGKPLIAKKNAPPRQETRIYQGRTAKELCMKIFEDKENPCPISYLDHAAYLGREFVRAEIALINGGEYIQD</sequence>